<accession>A0A9Q9AGC3</accession>
<evidence type="ECO:0000256" key="1">
    <source>
        <dbReference type="SAM" id="MobiDB-lite"/>
    </source>
</evidence>
<dbReference type="Proteomes" id="UP001056384">
    <property type="component" value="Chromosome 1"/>
</dbReference>
<dbReference type="EMBL" id="CP099418">
    <property type="protein sequence ID" value="USW48575.1"/>
    <property type="molecule type" value="Genomic_DNA"/>
</dbReference>
<feature type="compositionally biased region" description="Basic residues" evidence="1">
    <location>
        <begin position="1"/>
        <end position="18"/>
    </location>
</feature>
<evidence type="ECO:0000313" key="3">
    <source>
        <dbReference type="Proteomes" id="UP001056384"/>
    </source>
</evidence>
<feature type="region of interest" description="Disordered" evidence="1">
    <location>
        <begin position="1"/>
        <end position="26"/>
    </location>
</feature>
<dbReference type="AlphaFoldDB" id="A0A9Q9AGC3"/>
<proteinExistence type="predicted"/>
<dbReference type="PANTHER" id="PTHR42085">
    <property type="entry name" value="F-BOX DOMAIN-CONTAINING PROTEIN"/>
    <property type="match status" value="1"/>
</dbReference>
<evidence type="ECO:0000313" key="2">
    <source>
        <dbReference type="EMBL" id="USW48575.1"/>
    </source>
</evidence>
<dbReference type="InterPro" id="IPR038883">
    <property type="entry name" value="AN11006-like"/>
</dbReference>
<dbReference type="PANTHER" id="PTHR42085:SF1">
    <property type="entry name" value="F-BOX DOMAIN-CONTAINING PROTEIN"/>
    <property type="match status" value="1"/>
</dbReference>
<gene>
    <name evidence="2" type="ORF">Slin15195_G018940</name>
</gene>
<keyword evidence="3" id="KW-1185">Reference proteome</keyword>
<protein>
    <submittedName>
        <fullName evidence="2">Uncharacterized protein</fullName>
    </submittedName>
</protein>
<organism evidence="2 3">
    <name type="scientific">Septoria linicola</name>
    <dbReference type="NCBI Taxonomy" id="215465"/>
    <lineage>
        <taxon>Eukaryota</taxon>
        <taxon>Fungi</taxon>
        <taxon>Dikarya</taxon>
        <taxon>Ascomycota</taxon>
        <taxon>Pezizomycotina</taxon>
        <taxon>Dothideomycetes</taxon>
        <taxon>Dothideomycetidae</taxon>
        <taxon>Mycosphaerellales</taxon>
        <taxon>Mycosphaerellaceae</taxon>
        <taxon>Septoria</taxon>
    </lineage>
</organism>
<reference evidence="2" key="1">
    <citation type="submission" date="2022-06" db="EMBL/GenBank/DDBJ databases">
        <title>Complete genome sequences of two strains of the flax pathogen Septoria linicola.</title>
        <authorList>
            <person name="Lapalu N."/>
            <person name="Simon A."/>
            <person name="Demenou B."/>
            <person name="Paumier D."/>
            <person name="Guillot M.-P."/>
            <person name="Gout L."/>
            <person name="Valade R."/>
        </authorList>
    </citation>
    <scope>NUCLEOTIDE SEQUENCE</scope>
    <source>
        <strain evidence="2">SE15195</strain>
    </source>
</reference>
<name>A0A9Q9AGC3_9PEZI</name>
<sequence>MARRSRNSRRRYATRRKTATASVDPPSSRLMTLPAELRVRIYEFVFEDKIIRSIGGQPFLYATIRGNSAPPLLRTCKQVYREAVDIYWSKVFCMDTTKQIRIRFIDRNTSIQPSPRTALSDSPPLSEWFNMIGRDRLLRISAIAVVCYRGGHEINLTDDDSSEVEKAVIFSGWDIERIEQCASRVFPGFQFQPGVVTSELILRTATMEYHVWTADHEKTCSEWIHAFREKTTWVNSPGGEYTDNGFGDWAAKYQAALTMTHHLPGPPVRGVLACSSLPAWEYE</sequence>